<dbReference type="SMART" id="SM00091">
    <property type="entry name" value="PAS"/>
    <property type="match status" value="4"/>
</dbReference>
<dbReference type="CDD" id="cd00130">
    <property type="entry name" value="PAS"/>
    <property type="match status" value="4"/>
</dbReference>
<evidence type="ECO:0000256" key="14">
    <source>
        <dbReference type="SAM" id="Coils"/>
    </source>
</evidence>
<dbReference type="GO" id="GO:0005524">
    <property type="term" value="F:ATP binding"/>
    <property type="evidence" value="ECO:0007669"/>
    <property type="project" value="UniProtKB-KW"/>
</dbReference>
<dbReference type="Pfam" id="PF01590">
    <property type="entry name" value="GAF"/>
    <property type="match status" value="2"/>
</dbReference>
<dbReference type="EMBL" id="LATL02000123">
    <property type="protein sequence ID" value="KKD38832.1"/>
    <property type="molecule type" value="Genomic_DNA"/>
</dbReference>
<feature type="coiled-coil region" evidence="14">
    <location>
        <begin position="579"/>
        <end position="606"/>
    </location>
</feature>
<dbReference type="Pfam" id="PF00989">
    <property type="entry name" value="PAS"/>
    <property type="match status" value="1"/>
</dbReference>
<dbReference type="AlphaFoldDB" id="A0A0F5YJJ7"/>
<dbReference type="FunFam" id="1.10.287.130:FF:000001">
    <property type="entry name" value="Two-component sensor histidine kinase"/>
    <property type="match status" value="1"/>
</dbReference>
<accession>A0A0F5YJJ7</accession>
<dbReference type="Gene3D" id="3.30.565.10">
    <property type="entry name" value="Histidine kinase-like ATPase, C-terminal domain"/>
    <property type="match status" value="1"/>
</dbReference>
<dbReference type="Pfam" id="PF08447">
    <property type="entry name" value="PAS_3"/>
    <property type="match status" value="1"/>
</dbReference>
<dbReference type="Gene3D" id="1.20.120.620">
    <property type="entry name" value="Backbone structure of the membrane domain of e. Coli histidine kinase receptor kdpd"/>
    <property type="match status" value="1"/>
</dbReference>
<dbReference type="Gene3D" id="1.10.287.130">
    <property type="match status" value="1"/>
</dbReference>
<dbReference type="Gene3D" id="2.10.70.100">
    <property type="match status" value="1"/>
</dbReference>
<dbReference type="InterPro" id="IPR013655">
    <property type="entry name" value="PAS_fold_3"/>
</dbReference>
<dbReference type="FunFam" id="3.30.565.10:FF:000006">
    <property type="entry name" value="Sensor histidine kinase WalK"/>
    <property type="match status" value="1"/>
</dbReference>
<keyword evidence="7 15" id="KW-0812">Transmembrane</keyword>
<evidence type="ECO:0000256" key="7">
    <source>
        <dbReference type="ARBA" id="ARBA00022692"/>
    </source>
</evidence>
<feature type="domain" description="PAC" evidence="19">
    <location>
        <begin position="670"/>
        <end position="722"/>
    </location>
</feature>
<dbReference type="PANTHER" id="PTHR43304:SF1">
    <property type="entry name" value="PAC DOMAIN-CONTAINING PROTEIN"/>
    <property type="match status" value="1"/>
</dbReference>
<feature type="domain" description="PAS" evidence="18">
    <location>
        <begin position="596"/>
        <end position="667"/>
    </location>
</feature>
<keyword evidence="11 15" id="KW-1133">Transmembrane helix</keyword>
<dbReference type="GO" id="GO:0000155">
    <property type="term" value="F:phosphorelay sensor kinase activity"/>
    <property type="evidence" value="ECO:0007669"/>
    <property type="project" value="InterPro"/>
</dbReference>
<dbReference type="GO" id="GO:0016020">
    <property type="term" value="C:membrane"/>
    <property type="evidence" value="ECO:0007669"/>
    <property type="project" value="UniProtKB-SubCell"/>
</dbReference>
<dbReference type="InterPro" id="IPR052162">
    <property type="entry name" value="Sensor_kinase/Photoreceptor"/>
</dbReference>
<dbReference type="SUPFAM" id="SSF55874">
    <property type="entry name" value="ATPase domain of HSP90 chaperone/DNA topoisomerase II/histidine kinase"/>
    <property type="match status" value="1"/>
</dbReference>
<dbReference type="OrthoDB" id="518094at2"/>
<dbReference type="InterPro" id="IPR003594">
    <property type="entry name" value="HATPase_dom"/>
</dbReference>
<feature type="transmembrane region" description="Helical" evidence="15">
    <location>
        <begin position="6"/>
        <end position="26"/>
    </location>
</feature>
<feature type="coiled-coil region" evidence="14">
    <location>
        <begin position="419"/>
        <end position="457"/>
    </location>
</feature>
<feature type="domain" description="PAC" evidence="19">
    <location>
        <begin position="987"/>
        <end position="1039"/>
    </location>
</feature>
<reference evidence="20 21" key="1">
    <citation type="submission" date="2015-06" db="EMBL/GenBank/DDBJ databases">
        <title>Draft genome assembly of filamentous brackish cyanobacterium Limnoraphis robusta strain CS-951.</title>
        <authorList>
            <person name="Willis A."/>
            <person name="Parks M."/>
            <person name="Burford M.A."/>
        </authorList>
    </citation>
    <scope>NUCLEOTIDE SEQUENCE [LARGE SCALE GENOMIC DNA]</scope>
    <source>
        <strain evidence="20 21">CS-951</strain>
    </source>
</reference>
<feature type="domain" description="Histidine kinase" evidence="17">
    <location>
        <begin position="1043"/>
        <end position="1260"/>
    </location>
</feature>
<feature type="domain" description="PAC" evidence="19">
    <location>
        <begin position="541"/>
        <end position="595"/>
    </location>
</feature>
<feature type="domain" description="Phytochrome chromophore attachment site" evidence="16">
    <location>
        <begin position="269"/>
        <end position="405"/>
    </location>
</feature>
<dbReference type="Proteomes" id="UP000033607">
    <property type="component" value="Unassembled WGS sequence"/>
</dbReference>
<evidence type="ECO:0000259" key="17">
    <source>
        <dbReference type="PROSITE" id="PS50109"/>
    </source>
</evidence>
<feature type="transmembrane region" description="Helical" evidence="15">
    <location>
        <begin position="85"/>
        <end position="104"/>
    </location>
</feature>
<dbReference type="NCBIfam" id="TIGR00229">
    <property type="entry name" value="sensory_box"/>
    <property type="match status" value="4"/>
</dbReference>
<dbReference type="SMART" id="SM00388">
    <property type="entry name" value="HisKA"/>
    <property type="match status" value="1"/>
</dbReference>
<dbReference type="CDD" id="cd00082">
    <property type="entry name" value="HisKA"/>
    <property type="match status" value="1"/>
</dbReference>
<gene>
    <name evidence="20" type="ORF">WN50_06920</name>
</gene>
<dbReference type="SUPFAM" id="SSF55781">
    <property type="entry name" value="GAF domain-like"/>
    <property type="match status" value="2"/>
</dbReference>
<dbReference type="Pfam" id="PF13493">
    <property type="entry name" value="DUF4118"/>
    <property type="match status" value="1"/>
</dbReference>
<evidence type="ECO:0000259" key="19">
    <source>
        <dbReference type="PROSITE" id="PS50113"/>
    </source>
</evidence>
<keyword evidence="5" id="KW-0597">Phosphoprotein</keyword>
<dbReference type="PROSITE" id="PS50112">
    <property type="entry name" value="PAS"/>
    <property type="match status" value="4"/>
</dbReference>
<dbReference type="Pfam" id="PF02518">
    <property type="entry name" value="HATPase_c"/>
    <property type="match status" value="1"/>
</dbReference>
<dbReference type="InterPro" id="IPR013656">
    <property type="entry name" value="PAS_4"/>
</dbReference>
<evidence type="ECO:0000256" key="10">
    <source>
        <dbReference type="ARBA" id="ARBA00022840"/>
    </source>
</evidence>
<evidence type="ECO:0000256" key="4">
    <source>
        <dbReference type="ARBA" id="ARBA00012438"/>
    </source>
</evidence>
<evidence type="ECO:0000313" key="20">
    <source>
        <dbReference type="EMBL" id="KKD38832.1"/>
    </source>
</evidence>
<feature type="domain" description="Phytochrome chromophore attachment site" evidence="16">
    <location>
        <begin position="742"/>
        <end position="882"/>
    </location>
</feature>
<protein>
    <recommendedName>
        <fullName evidence="4">histidine kinase</fullName>
        <ecNumber evidence="4">2.7.13.3</ecNumber>
    </recommendedName>
</protein>
<dbReference type="InterPro" id="IPR004358">
    <property type="entry name" value="Sig_transdc_His_kin-like_C"/>
</dbReference>
<dbReference type="EC" id="2.7.13.3" evidence="4"/>
<dbReference type="PRINTS" id="PR00344">
    <property type="entry name" value="BCTRLSENSOR"/>
</dbReference>
<dbReference type="PROSITE" id="PS50113">
    <property type="entry name" value="PAC"/>
    <property type="match status" value="4"/>
</dbReference>
<dbReference type="PROSITE" id="PS50109">
    <property type="entry name" value="HIS_KIN"/>
    <property type="match status" value="1"/>
</dbReference>
<dbReference type="InterPro" id="IPR003018">
    <property type="entry name" value="GAF"/>
</dbReference>
<sequence length="1264" mass="144790">MKPNQPLPYAVALCLTAIALLLTLWLKPLLSPIISPLFYIAIIISSWYGGFRPGIVAVFLSTLAISYFFRVPLHQNWITNPQDLLQLTLFLTVGMVINFVTGNLKNSKKKVERLSQQLAQKNAEQLRMALSAAQMGLWDWNLVTGEIKWSPEHEQLLGLTLGTFDGKYETFDQCLHPDDRPGLNQAVQQALQTRSTYHHEFRVIWPDGSIHWMEGRGHAFYDTIGQAVRMSGTILNINERKQAQILQQQQFEQQRLILDMTQRIRRSLNLQDILQTTVDEVREFLQVDRVIIFQFSVNWGGTVEVESVVDQTMAILPFDIYDPCIGEKYVEPFKQGLVTAKSDIYKADISPCHIEFLAQFKIRANLVVPILKGEELWGLLAAHHCRSPRLWEDSEIDLLKQIASVVSIALQQSDLFEQVQTELTQRKRAEIALQQLNSELEQRVIERTTQLTKLNERLLVSLQEQEQASQLLAEQAELLDLAHDSIITWNLNSEITFWNQGSEFMYGWKKAEALGQETHTLLKTQFDQPLAEIQTQLLEQGFWEGELIHFTKDNCPITVLSRWVLQKDNAGEPIKVLEINNDISERKQAELALQQYSREVEDLYNNAPCGYHSLDAAGTIVRINDTELNWLGYTRQEILHKIKFFELITAASQQVFQKNFNCFKQQGVINNIEFELITKTGNILWVSVNATAIKDQAGNYLMSRSTVFDISDSKQTEIILQQQARQEQLLFSITQAIRQSLDLNIILNTAVTEVRQTLQTDRVAIYRFNLDWSGDFIVESVQENWVKLVENGISKVWEDTYLQETEGGRFRNHESFVISDIYKAELQPCHIELLEQFQAKSYVIVPIFSGENLWGLFAIYQNSSPRNWESWEVELLEKIGNQLAIAIQQSELYTQLQIELHERQQTTAILRESERRWRSLLDHVQLIVVELDLQGSINYVNPFFLNITGYTHAEVLGKNWFKNFFRDLEQQRLQTIFSEILTQNAHPYYQNSILSKSGEEKFIAWNNTRLQDSQGKVIGTISIGEDITERQKIEQIKDEFIGIVSHELRTPLTAIQMSLGLLKTGIYDKKSDKFKRMIEIALIDTNRLVNLVNDILDLERLESGRTILEKTIFKAADLIKQAIDGIQAIATQQQITLTFTPTDAEVWAAPDAIIQTLTNLLSNAIKFSPAHSTIHLTAESQIDCVLFKVSDQGRGIPADKLETIFGRFQQVDASDSREKGGTGLGLTICQSIIERHDGKIWVESRLGVGSTFFFTLPLPSENIR</sequence>
<dbReference type="Gene3D" id="3.30.450.20">
    <property type="entry name" value="PAS domain"/>
    <property type="match status" value="4"/>
</dbReference>
<dbReference type="SMART" id="SM00387">
    <property type="entry name" value="HATPase_c"/>
    <property type="match status" value="1"/>
</dbReference>
<dbReference type="InterPro" id="IPR000014">
    <property type="entry name" value="PAS"/>
</dbReference>
<dbReference type="Pfam" id="PF08448">
    <property type="entry name" value="PAS_4"/>
    <property type="match status" value="1"/>
</dbReference>
<dbReference type="PATRIC" id="fig|1637645.4.peg.2535"/>
<comment type="subcellular location">
    <subcellularLocation>
        <location evidence="2">Membrane</location>
        <topology evidence="2">Multi-pass membrane protein</topology>
    </subcellularLocation>
</comment>
<dbReference type="InterPro" id="IPR005467">
    <property type="entry name" value="His_kinase_dom"/>
</dbReference>
<evidence type="ECO:0000256" key="1">
    <source>
        <dbReference type="ARBA" id="ARBA00000085"/>
    </source>
</evidence>
<feature type="domain" description="PAS" evidence="18">
    <location>
        <begin position="913"/>
        <end position="984"/>
    </location>
</feature>
<evidence type="ECO:0000256" key="11">
    <source>
        <dbReference type="ARBA" id="ARBA00022989"/>
    </source>
</evidence>
<dbReference type="InterPro" id="IPR036890">
    <property type="entry name" value="HATPase_C_sf"/>
</dbReference>
<dbReference type="SMART" id="SM00086">
    <property type="entry name" value="PAC"/>
    <property type="match status" value="4"/>
</dbReference>
<dbReference type="InterPro" id="IPR013767">
    <property type="entry name" value="PAS_fold"/>
</dbReference>
<evidence type="ECO:0000259" key="18">
    <source>
        <dbReference type="PROSITE" id="PS50112"/>
    </source>
</evidence>
<keyword evidence="13 15" id="KW-0472">Membrane</keyword>
<dbReference type="CDD" id="cd16922">
    <property type="entry name" value="HATPase_EvgS-ArcB-TorS-like"/>
    <property type="match status" value="1"/>
</dbReference>
<evidence type="ECO:0000256" key="2">
    <source>
        <dbReference type="ARBA" id="ARBA00004141"/>
    </source>
</evidence>
<evidence type="ECO:0000256" key="3">
    <source>
        <dbReference type="ARBA" id="ARBA00006402"/>
    </source>
</evidence>
<feature type="transmembrane region" description="Helical" evidence="15">
    <location>
        <begin position="55"/>
        <end position="73"/>
    </location>
</feature>
<dbReference type="PROSITE" id="PS50046">
    <property type="entry name" value="PHYTOCHROME_2"/>
    <property type="match status" value="2"/>
</dbReference>
<comment type="caution">
    <text evidence="20">The sequence shown here is derived from an EMBL/GenBank/DDBJ whole genome shotgun (WGS) entry which is preliminary data.</text>
</comment>
<keyword evidence="6" id="KW-0808">Transferase</keyword>
<dbReference type="GO" id="GO:0006355">
    <property type="term" value="P:regulation of DNA-templated transcription"/>
    <property type="evidence" value="ECO:0007669"/>
    <property type="project" value="InterPro"/>
</dbReference>
<dbReference type="PANTHER" id="PTHR43304">
    <property type="entry name" value="PHYTOCHROME-LIKE PROTEIN CPH1"/>
    <property type="match status" value="1"/>
</dbReference>
<dbReference type="SUPFAM" id="SSF47384">
    <property type="entry name" value="Homodimeric domain of signal transducing histidine kinase"/>
    <property type="match status" value="1"/>
</dbReference>
<evidence type="ECO:0000256" key="15">
    <source>
        <dbReference type="SAM" id="Phobius"/>
    </source>
</evidence>
<evidence type="ECO:0000256" key="12">
    <source>
        <dbReference type="ARBA" id="ARBA00023012"/>
    </source>
</evidence>
<evidence type="ECO:0000313" key="21">
    <source>
        <dbReference type="Proteomes" id="UP000033607"/>
    </source>
</evidence>
<comment type="catalytic activity">
    <reaction evidence="1">
        <text>ATP + protein L-histidine = ADP + protein N-phospho-L-histidine.</text>
        <dbReference type="EC" id="2.7.13.3"/>
    </reaction>
</comment>
<dbReference type="RefSeq" id="WP_046277782.1">
    <property type="nucleotide sequence ID" value="NZ_LATL02000123.1"/>
</dbReference>
<keyword evidence="10" id="KW-0067">ATP-binding</keyword>
<dbReference type="InterPro" id="IPR025201">
    <property type="entry name" value="KdpD_TM"/>
</dbReference>
<dbReference type="InterPro" id="IPR000700">
    <property type="entry name" value="PAS-assoc_C"/>
</dbReference>
<proteinExistence type="inferred from homology"/>
<keyword evidence="9" id="KW-0418">Kinase</keyword>
<evidence type="ECO:0000256" key="13">
    <source>
        <dbReference type="ARBA" id="ARBA00023136"/>
    </source>
</evidence>
<feature type="domain" description="PAS" evidence="18">
    <location>
        <begin position="122"/>
        <end position="194"/>
    </location>
</feature>
<evidence type="ECO:0000256" key="5">
    <source>
        <dbReference type="ARBA" id="ARBA00022553"/>
    </source>
</evidence>
<keyword evidence="12" id="KW-0902">Two-component regulatory system</keyword>
<evidence type="ECO:0000256" key="6">
    <source>
        <dbReference type="ARBA" id="ARBA00022679"/>
    </source>
</evidence>
<feature type="coiled-coil region" evidence="14">
    <location>
        <begin position="97"/>
        <end position="124"/>
    </location>
</feature>
<feature type="domain" description="PAS" evidence="18">
    <location>
        <begin position="471"/>
        <end position="541"/>
    </location>
</feature>
<evidence type="ECO:0000259" key="16">
    <source>
        <dbReference type="PROSITE" id="PS50046"/>
    </source>
</evidence>
<evidence type="ECO:0000256" key="9">
    <source>
        <dbReference type="ARBA" id="ARBA00022777"/>
    </source>
</evidence>
<dbReference type="InterPro" id="IPR029016">
    <property type="entry name" value="GAF-like_dom_sf"/>
</dbReference>
<dbReference type="InterPro" id="IPR003661">
    <property type="entry name" value="HisK_dim/P_dom"/>
</dbReference>
<organism evidence="20 21">
    <name type="scientific">Limnoraphis robusta CS-951</name>
    <dbReference type="NCBI Taxonomy" id="1637645"/>
    <lineage>
        <taxon>Bacteria</taxon>
        <taxon>Bacillati</taxon>
        <taxon>Cyanobacteriota</taxon>
        <taxon>Cyanophyceae</taxon>
        <taxon>Oscillatoriophycideae</taxon>
        <taxon>Oscillatoriales</taxon>
        <taxon>Sirenicapillariaceae</taxon>
        <taxon>Limnoraphis</taxon>
    </lineage>
</organism>
<comment type="similarity">
    <text evidence="3">In the N-terminal section; belongs to the phytochrome family.</text>
</comment>
<dbReference type="InterPro" id="IPR001610">
    <property type="entry name" value="PAC"/>
</dbReference>
<dbReference type="SUPFAM" id="SSF55785">
    <property type="entry name" value="PYP-like sensor domain (PAS domain)"/>
    <property type="match status" value="4"/>
</dbReference>
<keyword evidence="8" id="KW-0547">Nucleotide-binding</keyword>
<evidence type="ECO:0000256" key="8">
    <source>
        <dbReference type="ARBA" id="ARBA00022741"/>
    </source>
</evidence>
<dbReference type="InterPro" id="IPR038318">
    <property type="entry name" value="KdpD_sf"/>
</dbReference>
<name>A0A0F5YJJ7_9CYAN</name>
<dbReference type="Pfam" id="PF13426">
    <property type="entry name" value="PAS_9"/>
    <property type="match status" value="1"/>
</dbReference>
<dbReference type="InterPro" id="IPR016132">
    <property type="entry name" value="Phyto_chromo_attachment"/>
</dbReference>
<dbReference type="InterPro" id="IPR036097">
    <property type="entry name" value="HisK_dim/P_sf"/>
</dbReference>
<dbReference type="SMART" id="SM00065">
    <property type="entry name" value="GAF"/>
    <property type="match status" value="2"/>
</dbReference>
<keyword evidence="14" id="KW-0175">Coiled coil</keyword>
<dbReference type="Gene3D" id="3.30.450.40">
    <property type="match status" value="2"/>
</dbReference>
<dbReference type="InterPro" id="IPR035965">
    <property type="entry name" value="PAS-like_dom_sf"/>
</dbReference>
<dbReference type="Pfam" id="PF00512">
    <property type="entry name" value="HisKA"/>
    <property type="match status" value="1"/>
</dbReference>
<feature type="domain" description="PAC" evidence="19">
    <location>
        <begin position="197"/>
        <end position="249"/>
    </location>
</feature>